<dbReference type="GO" id="GO:0016757">
    <property type="term" value="F:glycosyltransferase activity"/>
    <property type="evidence" value="ECO:0007669"/>
    <property type="project" value="UniProtKB-KW"/>
</dbReference>
<dbReference type="PANTHER" id="PTHR43179:SF12">
    <property type="entry name" value="GALACTOFURANOSYLTRANSFERASE GLFT2"/>
    <property type="match status" value="1"/>
</dbReference>
<dbReference type="AlphaFoldDB" id="A0A1F7HJL3"/>
<organism evidence="5 6">
    <name type="scientific">Candidatus Roizmanbacteria bacterium RIFCSPHIGHO2_12_FULL_33_9</name>
    <dbReference type="NCBI Taxonomy" id="1802045"/>
    <lineage>
        <taxon>Bacteria</taxon>
        <taxon>Candidatus Roizmaniibacteriota</taxon>
    </lineage>
</organism>
<reference evidence="5 6" key="1">
    <citation type="journal article" date="2016" name="Nat. Commun.">
        <title>Thousands of microbial genomes shed light on interconnected biogeochemical processes in an aquifer system.</title>
        <authorList>
            <person name="Anantharaman K."/>
            <person name="Brown C.T."/>
            <person name="Hug L.A."/>
            <person name="Sharon I."/>
            <person name="Castelle C.J."/>
            <person name="Probst A.J."/>
            <person name="Thomas B.C."/>
            <person name="Singh A."/>
            <person name="Wilkins M.J."/>
            <person name="Karaoz U."/>
            <person name="Brodie E.L."/>
            <person name="Williams K.H."/>
            <person name="Hubbard S.S."/>
            <person name="Banfield J.F."/>
        </authorList>
    </citation>
    <scope>NUCLEOTIDE SEQUENCE [LARGE SCALE GENOMIC DNA]</scope>
</reference>
<evidence type="ECO:0000256" key="1">
    <source>
        <dbReference type="ARBA" id="ARBA00006739"/>
    </source>
</evidence>
<dbReference type="Proteomes" id="UP000177199">
    <property type="component" value="Unassembled WGS sequence"/>
</dbReference>
<evidence type="ECO:0000256" key="2">
    <source>
        <dbReference type="ARBA" id="ARBA00022676"/>
    </source>
</evidence>
<dbReference type="Gene3D" id="3.90.550.10">
    <property type="entry name" value="Spore Coat Polysaccharide Biosynthesis Protein SpsA, Chain A"/>
    <property type="match status" value="1"/>
</dbReference>
<dbReference type="PANTHER" id="PTHR43179">
    <property type="entry name" value="RHAMNOSYLTRANSFERASE WBBL"/>
    <property type="match status" value="1"/>
</dbReference>
<sequence length="298" mass="35155">MISIIIPVYKKTELFLKNLKNNLRFFKDLDVIVINDDPNHSIKKYLKDFSNVRLYENKINLGFGETVNKGARLAKNKYLFLVNSDVEINNELFKKALSHFKNIKDLFAVGFAQTEQNNEVVGRNTYFWKSGFFRHKANRKISFGVNGWAEGGSSIFSKEKFIELGGFDSLYSPFYWEDIDLSFRAWKKGYKVFFDPSILVKHFHESTISTYFSKRLIKKISYRNQFIFIWKNITDINFLASHFFLLPFNLIFFIVKGEVQIISGFFAALFRINEILIKRQKQQKDFNLTDKEVLKKNK</sequence>
<accession>A0A1F7HJL3</accession>
<dbReference type="EMBL" id="MFZV01000018">
    <property type="protein sequence ID" value="OGK31166.1"/>
    <property type="molecule type" value="Genomic_DNA"/>
</dbReference>
<keyword evidence="2" id="KW-0328">Glycosyltransferase</keyword>
<evidence type="ECO:0000256" key="3">
    <source>
        <dbReference type="ARBA" id="ARBA00022679"/>
    </source>
</evidence>
<dbReference type="SUPFAM" id="SSF53448">
    <property type="entry name" value="Nucleotide-diphospho-sugar transferases"/>
    <property type="match status" value="1"/>
</dbReference>
<protein>
    <recommendedName>
        <fullName evidence="4">Glycosyltransferase 2-like domain-containing protein</fullName>
    </recommendedName>
</protein>
<evidence type="ECO:0000313" key="5">
    <source>
        <dbReference type="EMBL" id="OGK31166.1"/>
    </source>
</evidence>
<keyword evidence="3" id="KW-0808">Transferase</keyword>
<comment type="similarity">
    <text evidence="1">Belongs to the glycosyltransferase 2 family.</text>
</comment>
<gene>
    <name evidence="5" type="ORF">A3F29_01075</name>
</gene>
<comment type="caution">
    <text evidence="5">The sequence shown here is derived from an EMBL/GenBank/DDBJ whole genome shotgun (WGS) entry which is preliminary data.</text>
</comment>
<proteinExistence type="inferred from homology"/>
<name>A0A1F7HJL3_9BACT</name>
<feature type="domain" description="Glycosyltransferase 2-like" evidence="4">
    <location>
        <begin position="3"/>
        <end position="161"/>
    </location>
</feature>
<dbReference type="InterPro" id="IPR001173">
    <property type="entry name" value="Glyco_trans_2-like"/>
</dbReference>
<evidence type="ECO:0000259" key="4">
    <source>
        <dbReference type="Pfam" id="PF00535"/>
    </source>
</evidence>
<dbReference type="InterPro" id="IPR029044">
    <property type="entry name" value="Nucleotide-diphossugar_trans"/>
</dbReference>
<dbReference type="Pfam" id="PF00535">
    <property type="entry name" value="Glycos_transf_2"/>
    <property type="match status" value="1"/>
</dbReference>
<evidence type="ECO:0000313" key="6">
    <source>
        <dbReference type="Proteomes" id="UP000177199"/>
    </source>
</evidence>